<keyword evidence="8 12" id="KW-0863">Zinc-finger</keyword>
<feature type="region of interest" description="Disordered" evidence="13">
    <location>
        <begin position="548"/>
        <end position="580"/>
    </location>
</feature>
<feature type="transmembrane region" description="Helical" evidence="14">
    <location>
        <begin position="1318"/>
        <end position="1340"/>
    </location>
</feature>
<feature type="transmembrane region" description="Helical" evidence="14">
    <location>
        <begin position="1200"/>
        <end position="1223"/>
    </location>
</feature>
<protein>
    <recommendedName>
        <fullName evidence="15">MYND-type domain-containing protein</fullName>
    </recommendedName>
</protein>
<evidence type="ECO:0000256" key="2">
    <source>
        <dbReference type="ARBA" id="ARBA00004496"/>
    </source>
</evidence>
<evidence type="ECO:0000256" key="12">
    <source>
        <dbReference type="PROSITE-ProRule" id="PRU00134"/>
    </source>
</evidence>
<dbReference type="GO" id="GO:1990304">
    <property type="term" value="C:MUB1-RAD6-UBR2 ubiquitin ligase complex"/>
    <property type="evidence" value="ECO:0007669"/>
    <property type="project" value="TreeGrafter"/>
</dbReference>
<feature type="compositionally biased region" description="Basic and acidic residues" evidence="13">
    <location>
        <begin position="102"/>
        <end position="114"/>
    </location>
</feature>
<reference evidence="17" key="1">
    <citation type="journal article" date="2013" name="Genome Announc.">
        <title>Draft genome sequence of Pseudozyma brasiliensis sp. nov. strain GHG001, a high producer of endo-1,4-xylanase isolated from an insect pest of sugarcane.</title>
        <authorList>
            <person name="Oliveira J.V.D.C."/>
            <person name="dos Santos R.A.C."/>
            <person name="Borges T.A."/>
            <person name="Riano-Pachon D.M."/>
            <person name="Goldman G.H."/>
        </authorList>
    </citation>
    <scope>NUCLEOTIDE SEQUENCE [LARGE SCALE GENOMIC DNA]</scope>
    <source>
        <strain evidence="17">GHG001</strain>
    </source>
</reference>
<dbReference type="PANTHER" id="PTHR47442">
    <property type="entry name" value="MYND-TYPE ZINC FINGER PROTEIN MUB1"/>
    <property type="match status" value="1"/>
</dbReference>
<gene>
    <name evidence="16" type="ORF">PSEUBRA_SCAF5g02439</name>
</gene>
<feature type="region of interest" description="Disordered" evidence="13">
    <location>
        <begin position="595"/>
        <end position="625"/>
    </location>
</feature>
<feature type="region of interest" description="Disordered" evidence="13">
    <location>
        <begin position="680"/>
        <end position="745"/>
    </location>
</feature>
<feature type="region of interest" description="Disordered" evidence="13">
    <location>
        <begin position="264"/>
        <end position="306"/>
    </location>
</feature>
<organism evidence="16 17">
    <name type="scientific">Kalmanozyma brasiliensis (strain GHG001)</name>
    <name type="common">Yeast</name>
    <name type="synonym">Pseudozyma brasiliensis</name>
    <dbReference type="NCBI Taxonomy" id="1365824"/>
    <lineage>
        <taxon>Eukaryota</taxon>
        <taxon>Fungi</taxon>
        <taxon>Dikarya</taxon>
        <taxon>Basidiomycota</taxon>
        <taxon>Ustilaginomycotina</taxon>
        <taxon>Ustilaginomycetes</taxon>
        <taxon>Ustilaginales</taxon>
        <taxon>Ustilaginaceae</taxon>
        <taxon>Kalmanozyma</taxon>
    </lineage>
</organism>
<keyword evidence="5" id="KW-0963">Cytoplasm</keyword>
<dbReference type="STRING" id="1365824.V5EU60"/>
<keyword evidence="7" id="KW-0479">Metal-binding</keyword>
<dbReference type="GO" id="GO:0016020">
    <property type="term" value="C:membrane"/>
    <property type="evidence" value="ECO:0007669"/>
    <property type="project" value="UniProtKB-SubCell"/>
</dbReference>
<dbReference type="PANTHER" id="PTHR47442:SF1">
    <property type="entry name" value="MYND-TYPE ZINC FINGER PROTEIN MUB1"/>
    <property type="match status" value="1"/>
</dbReference>
<feature type="region of interest" description="Disordered" evidence="13">
    <location>
        <begin position="1417"/>
        <end position="1461"/>
    </location>
</feature>
<dbReference type="EMBL" id="KI545891">
    <property type="protein sequence ID" value="EST05599.1"/>
    <property type="molecule type" value="Genomic_DNA"/>
</dbReference>
<dbReference type="InterPro" id="IPR002893">
    <property type="entry name" value="Znf_MYND"/>
</dbReference>
<comment type="subcellular location">
    <subcellularLocation>
        <location evidence="2">Cytoplasm</location>
    </subcellularLocation>
    <subcellularLocation>
        <location evidence="1">Membrane</location>
        <topology evidence="1">Multi-pass membrane protein</topology>
    </subcellularLocation>
</comment>
<dbReference type="InterPro" id="IPR051664">
    <property type="entry name" value="MYND-type_zinc_finger"/>
</dbReference>
<dbReference type="GO" id="GO:0006511">
    <property type="term" value="P:ubiquitin-dependent protein catabolic process"/>
    <property type="evidence" value="ECO:0007669"/>
    <property type="project" value="TreeGrafter"/>
</dbReference>
<dbReference type="HOGENOM" id="CLU_250742_0_0_1"/>
<sequence length="1461" mass="159611">MVTLDGGLERLIRILRTVPKTPSPQVRAFSIKEMQAVWKWSLAFQCVVNIGVRGSESVRTRVVEAGMVPVTIRVLESYLRSMDRLKDERRKEALLHHQRHEARREDRSHRDRAEPASMSNAHLNAVDEDRARRHHASHDAQAAPPAVDHETSYAPANAPLNPTRSAETLPTAHYTTAPTPQNAPIHASAQERLLAETRPTTPLEGPVSTRRTSVFADMEAQSSVDGYLPPQASPVPLVDANQAHPGMPMIDAIDPLSLASSGGVPAVAPDGTPRALSSAQAGSSAEDLRSHAAEASGSGSDGAEDAEMFADDADDSEVDAVQSFAARSNDSEALQINTQNQMSADDDFEDRRTPHAAVAHPAVVQLSNLADTNARAGIDVVYREEEVLLSLQLLAYLSKYAHVRILFHSSDFTGASLTGPLDVLNEELEQATKRNKSWDPSEPPRSNVFSIAEKFTLRSSRSSSSYPAPRLSMEIQYWAGVIMRNACRKDESRGGIRQCANMLCGKWEEYPREFAKCRRCRKAKYCSKQCQSKGWQMGHRYWCSAKADEGDAKDKEREKANDAQRAGRHEDGDGTGPHITQGILPAFAAAAAAAGLRAREGEAPPQAPQRTDLAGRPLPPPVIASQNGEEDELALGGRATPGVGGEQDFATGEIDQMLGHWATRRPGGIGMQQRLAEVRPDLPSPERSLSPEAVATYGADPSEATTGARSDDEDLGATSRAARHPSSMPSNAAPAAAPAADGAQRTDWKRTLGRALIMYIGVNAVTNPKSPVAGYINKLMGREFSAPTPAASSAPDSTSIAAGLTPSSAVAGMQVPEAAPVKGPANVALPAWSDDAQLDFYVFLSSSVAPDEKLVRTQASDLLPDSGLELAPPIPFDAFTDLLQDPLHESRREEAIAYPSKKAKGELKPLAAVKWSNIRLDDLGLSKDVDLTLPLDDVARRHNGSIWADFVVAQAGVSPNPQDGTHQPLAAFRTRKLLTRLMPLKRKRKEKNLFDKANATLSSTETVAEEEEEEEKVKIVGHWHSNLTLALVQDKGDAGIQLSQLPPALLQHVNVVREPSTRKMVVAPPPADAQAKAALEAQYAAGRPPNVLRYPTVFPNDFWLLKDHMYPLNETVSEVQLHIRLYHQSWFKFQTLAALSDSFDKQASATGSEIDMFKTMLLETNPWFLALTIIVSILHSVFEFLAFSSDVRHWKNKDDLAGVSVGSIVTNVVVQLIITLYLLDNNEDTSWMILAGQAVGVLVECWKLTKAVTVGIVAAPAGSWVPYRLKISDKHVLSEEERKTQEFDRLAFKYTGLALGPVLVGYTIYSALYQTHRGWWSFTITTATSFVYAFGFVSLIPQLIVNYKLKSTAGMNSKTFVYKILGTFVDDMFAFCIKMPTLHRLACFRDDVVFFIALYQRWIYGVDPTRRNEFGQVLEKGEKEGKKGDGETEVEKETGAKSSALEDKTAGLKSRAKEVAK</sequence>
<dbReference type="Gene3D" id="6.10.140.2220">
    <property type="match status" value="1"/>
</dbReference>
<keyword evidence="9" id="KW-0862">Zinc</keyword>
<dbReference type="GO" id="GO:0005737">
    <property type="term" value="C:cytoplasm"/>
    <property type="evidence" value="ECO:0007669"/>
    <property type="project" value="UniProtKB-SubCell"/>
</dbReference>
<feature type="region of interest" description="Disordered" evidence="13">
    <location>
        <begin position="94"/>
        <end position="159"/>
    </location>
</feature>
<dbReference type="SUPFAM" id="SSF144232">
    <property type="entry name" value="HIT/MYND zinc finger-like"/>
    <property type="match status" value="1"/>
</dbReference>
<feature type="transmembrane region" description="Helical" evidence="14">
    <location>
        <begin position="1290"/>
        <end position="1312"/>
    </location>
</feature>
<dbReference type="InterPro" id="IPR008429">
    <property type="entry name" value="CLPTM1"/>
</dbReference>
<evidence type="ECO:0000256" key="4">
    <source>
        <dbReference type="ARBA" id="ARBA00010655"/>
    </source>
</evidence>
<dbReference type="OrthoDB" id="378564at2759"/>
<feature type="domain" description="MYND-type" evidence="15">
    <location>
        <begin position="501"/>
        <end position="543"/>
    </location>
</feature>
<keyword evidence="11 14" id="KW-0472">Membrane</keyword>
<dbReference type="Proteomes" id="UP000019377">
    <property type="component" value="Unassembled WGS sequence"/>
</dbReference>
<evidence type="ECO:0000256" key="6">
    <source>
        <dbReference type="ARBA" id="ARBA00022692"/>
    </source>
</evidence>
<evidence type="ECO:0000259" key="15">
    <source>
        <dbReference type="PROSITE" id="PS50865"/>
    </source>
</evidence>
<evidence type="ECO:0000256" key="7">
    <source>
        <dbReference type="ARBA" id="ARBA00022723"/>
    </source>
</evidence>
<name>V5EU60_KALBG</name>
<evidence type="ECO:0000256" key="5">
    <source>
        <dbReference type="ARBA" id="ARBA00022490"/>
    </source>
</evidence>
<dbReference type="Pfam" id="PF01753">
    <property type="entry name" value="zf-MYND"/>
    <property type="match status" value="1"/>
</dbReference>
<evidence type="ECO:0000256" key="14">
    <source>
        <dbReference type="SAM" id="Phobius"/>
    </source>
</evidence>
<evidence type="ECO:0000256" key="10">
    <source>
        <dbReference type="ARBA" id="ARBA00022989"/>
    </source>
</evidence>
<dbReference type="eggNOG" id="KOG2489">
    <property type="taxonomic scope" value="Eukaryota"/>
</dbReference>
<comment type="similarity">
    <text evidence="3">Belongs to the CLPTM1 family.</text>
</comment>
<accession>V5EU60</accession>
<dbReference type="Pfam" id="PF04193">
    <property type="entry name" value="PQ-loop"/>
    <property type="match status" value="1"/>
</dbReference>
<comment type="similarity">
    <text evidence="4">Belongs to the MUB1/samB family.</text>
</comment>
<evidence type="ECO:0000256" key="9">
    <source>
        <dbReference type="ARBA" id="ARBA00022833"/>
    </source>
</evidence>
<dbReference type="Pfam" id="PF05602">
    <property type="entry name" value="CLPTM1"/>
    <property type="match status" value="1"/>
</dbReference>
<keyword evidence="6 14" id="KW-0812">Transmembrane</keyword>
<evidence type="ECO:0000313" key="17">
    <source>
        <dbReference type="Proteomes" id="UP000019377"/>
    </source>
</evidence>
<evidence type="ECO:0000256" key="1">
    <source>
        <dbReference type="ARBA" id="ARBA00004141"/>
    </source>
</evidence>
<keyword evidence="17" id="KW-1185">Reference proteome</keyword>
<dbReference type="InterPro" id="IPR006603">
    <property type="entry name" value="PQ-loop_rpt"/>
</dbReference>
<evidence type="ECO:0000256" key="8">
    <source>
        <dbReference type="ARBA" id="ARBA00022771"/>
    </source>
</evidence>
<dbReference type="GeneID" id="27421420"/>
<dbReference type="GO" id="GO:0007163">
    <property type="term" value="P:establishment or maintenance of cell polarity"/>
    <property type="evidence" value="ECO:0007669"/>
    <property type="project" value="TreeGrafter"/>
</dbReference>
<evidence type="ECO:0000256" key="11">
    <source>
        <dbReference type="ARBA" id="ARBA00023136"/>
    </source>
</evidence>
<evidence type="ECO:0000256" key="13">
    <source>
        <dbReference type="SAM" id="MobiDB-lite"/>
    </source>
</evidence>
<feature type="transmembrane region" description="Helical" evidence="14">
    <location>
        <begin position="1167"/>
        <end position="1188"/>
    </location>
</feature>
<keyword evidence="10 14" id="KW-1133">Transmembrane helix</keyword>
<dbReference type="PROSITE" id="PS50865">
    <property type="entry name" value="ZF_MYND_2"/>
    <property type="match status" value="1"/>
</dbReference>
<evidence type="ECO:0000256" key="3">
    <source>
        <dbReference type="ARBA" id="ARBA00009310"/>
    </source>
</evidence>
<evidence type="ECO:0000313" key="16">
    <source>
        <dbReference type="EMBL" id="EST05599.1"/>
    </source>
</evidence>
<dbReference type="GO" id="GO:0008270">
    <property type="term" value="F:zinc ion binding"/>
    <property type="evidence" value="ECO:0007669"/>
    <property type="project" value="UniProtKB-KW"/>
</dbReference>
<proteinExistence type="inferred from homology"/>
<feature type="compositionally biased region" description="Basic and acidic residues" evidence="13">
    <location>
        <begin position="548"/>
        <end position="572"/>
    </location>
</feature>